<dbReference type="PANTHER" id="PTHR46601">
    <property type="entry name" value="ULP_PROTEASE DOMAIN-CONTAINING PROTEIN"/>
    <property type="match status" value="1"/>
</dbReference>
<accession>A0A9N9RNF3</accession>
<name>A0A9N9RNF3_9DIPT</name>
<sequence length="586" mass="67699">MKEKSSTKRSKNYRDRLKLIGNEEKLNEHIQKQNNSWKNYHENMIFGEKAAEYKKKRSEATKRWKLKKNEKKSNLKYGDDSPDVGFKSQKGLKKAVKKIQNSLPKTKQKAVEAIKVVAQDLDLEVKIRKTETKTTNGRKNFQQTSDLVKVFYESDDISRQMPGKKDTITVKLDGGIKEVLQKRSMLMTVDRAYEQFKETNPEIDVSRSKFYQLKPPNILLISEIPKDVCLCCYCENFNFLYMALRPFFLLEDIGNLKDFLGKFSCSDDYECAASLCYNCQDYESMLDQCLIPFSDNKSIKWFKWVKDGNFYQKELLRGMVLSDAVEAFAKTFKYYKQHVYLIKAQYRAISTLKKETDHTKAVIQMDYSENFTTFSQKEIQAAHFNRRQISLFTAIATVQNSVNISFAIVNNDIRHSKFQVLYYMKLLIENVRHLYPNLAHVDFVTDGCASQFKNKFILTDLLHIKSDFGINATWHFMPTSHGKSAADGIGGILKRQVSNRIKTGLFEVHSAADFVDCARSFVKKINIILGTKNEMNSELSFLGNRWDKVNVIPGTQSLHFFEPLESNLLLGAVSSDRDGATIFRIF</sequence>
<protein>
    <submittedName>
        <fullName evidence="1">Uncharacterized protein</fullName>
    </submittedName>
</protein>
<proteinExistence type="predicted"/>
<dbReference type="OrthoDB" id="6375801at2759"/>
<dbReference type="Proteomes" id="UP001153620">
    <property type="component" value="Chromosome 1"/>
</dbReference>
<keyword evidence="2" id="KW-1185">Reference proteome</keyword>
<gene>
    <name evidence="1" type="ORF">CHIRRI_LOCUS3461</name>
</gene>
<reference evidence="1" key="1">
    <citation type="submission" date="2022-01" db="EMBL/GenBank/DDBJ databases">
        <authorList>
            <person name="King R."/>
        </authorList>
    </citation>
    <scope>NUCLEOTIDE SEQUENCE</scope>
</reference>
<evidence type="ECO:0000313" key="2">
    <source>
        <dbReference type="Proteomes" id="UP001153620"/>
    </source>
</evidence>
<reference evidence="1" key="2">
    <citation type="submission" date="2022-10" db="EMBL/GenBank/DDBJ databases">
        <authorList>
            <consortium name="ENA_rothamsted_submissions"/>
            <consortium name="culmorum"/>
            <person name="King R."/>
        </authorList>
    </citation>
    <scope>NUCLEOTIDE SEQUENCE</scope>
</reference>
<dbReference type="EMBL" id="OU895877">
    <property type="protein sequence ID" value="CAG9800519.1"/>
    <property type="molecule type" value="Genomic_DNA"/>
</dbReference>
<organism evidence="1 2">
    <name type="scientific">Chironomus riparius</name>
    <dbReference type="NCBI Taxonomy" id="315576"/>
    <lineage>
        <taxon>Eukaryota</taxon>
        <taxon>Metazoa</taxon>
        <taxon>Ecdysozoa</taxon>
        <taxon>Arthropoda</taxon>
        <taxon>Hexapoda</taxon>
        <taxon>Insecta</taxon>
        <taxon>Pterygota</taxon>
        <taxon>Neoptera</taxon>
        <taxon>Endopterygota</taxon>
        <taxon>Diptera</taxon>
        <taxon>Nematocera</taxon>
        <taxon>Chironomoidea</taxon>
        <taxon>Chironomidae</taxon>
        <taxon>Chironominae</taxon>
        <taxon>Chironomus</taxon>
    </lineage>
</organism>
<dbReference type="AlphaFoldDB" id="A0A9N9RNF3"/>
<evidence type="ECO:0000313" key="1">
    <source>
        <dbReference type="EMBL" id="CAG9800519.1"/>
    </source>
</evidence>
<dbReference type="PANTHER" id="PTHR46601:SF2">
    <property type="entry name" value="UBIQUITIN-LIKE PROTEASE FAMILY PROFILE DOMAIN-CONTAINING PROTEIN"/>
    <property type="match status" value="1"/>
</dbReference>